<name>L9JBM1_TUPCH</name>
<dbReference type="AlphaFoldDB" id="L9JBM1"/>
<evidence type="ECO:0000313" key="2">
    <source>
        <dbReference type="EMBL" id="ELW47946.1"/>
    </source>
</evidence>
<gene>
    <name evidence="2" type="ORF">TREES_T100014373</name>
</gene>
<feature type="compositionally biased region" description="Polar residues" evidence="1">
    <location>
        <begin position="97"/>
        <end position="107"/>
    </location>
</feature>
<dbReference type="InParanoid" id="L9JBM1"/>
<organism evidence="2 3">
    <name type="scientific">Tupaia chinensis</name>
    <name type="common">Chinese tree shrew</name>
    <name type="synonym">Tupaia belangeri chinensis</name>
    <dbReference type="NCBI Taxonomy" id="246437"/>
    <lineage>
        <taxon>Eukaryota</taxon>
        <taxon>Metazoa</taxon>
        <taxon>Chordata</taxon>
        <taxon>Craniata</taxon>
        <taxon>Vertebrata</taxon>
        <taxon>Euteleostomi</taxon>
        <taxon>Mammalia</taxon>
        <taxon>Eutheria</taxon>
        <taxon>Euarchontoglires</taxon>
        <taxon>Scandentia</taxon>
        <taxon>Tupaiidae</taxon>
        <taxon>Tupaia</taxon>
    </lineage>
</organism>
<accession>L9JBM1</accession>
<dbReference type="EMBL" id="KB321083">
    <property type="protein sequence ID" value="ELW47946.1"/>
    <property type="molecule type" value="Genomic_DNA"/>
</dbReference>
<sequence>MAEQALLGITSHQHELLQLPSSQIRHLGRRKERGENISDVISPYPCGREIRTAFENQTLISFMVSIYLVRALGYRNYLTEQGRRTVDGTTAGRKQVQKQPQAFSSAW</sequence>
<keyword evidence="3" id="KW-1185">Reference proteome</keyword>
<protein>
    <submittedName>
        <fullName evidence="2">Uncharacterized protein</fullName>
    </submittedName>
</protein>
<evidence type="ECO:0000313" key="3">
    <source>
        <dbReference type="Proteomes" id="UP000011518"/>
    </source>
</evidence>
<proteinExistence type="predicted"/>
<evidence type="ECO:0000256" key="1">
    <source>
        <dbReference type="SAM" id="MobiDB-lite"/>
    </source>
</evidence>
<dbReference type="Proteomes" id="UP000011518">
    <property type="component" value="Unassembled WGS sequence"/>
</dbReference>
<reference evidence="3" key="2">
    <citation type="journal article" date="2013" name="Nat. Commun.">
        <title>Genome of the Chinese tree shrew.</title>
        <authorList>
            <person name="Fan Y."/>
            <person name="Huang Z.Y."/>
            <person name="Cao C.C."/>
            <person name="Chen C.S."/>
            <person name="Chen Y.X."/>
            <person name="Fan D.D."/>
            <person name="He J."/>
            <person name="Hou H.L."/>
            <person name="Hu L."/>
            <person name="Hu X.T."/>
            <person name="Jiang X.T."/>
            <person name="Lai R."/>
            <person name="Lang Y.S."/>
            <person name="Liang B."/>
            <person name="Liao S.G."/>
            <person name="Mu D."/>
            <person name="Ma Y.Y."/>
            <person name="Niu Y.Y."/>
            <person name="Sun X.Q."/>
            <person name="Xia J.Q."/>
            <person name="Xiao J."/>
            <person name="Xiong Z.Q."/>
            <person name="Xu L."/>
            <person name="Yang L."/>
            <person name="Zhang Y."/>
            <person name="Zhao W."/>
            <person name="Zhao X.D."/>
            <person name="Zheng Y.T."/>
            <person name="Zhou J.M."/>
            <person name="Zhu Y.B."/>
            <person name="Zhang G.J."/>
            <person name="Wang J."/>
            <person name="Yao Y.G."/>
        </authorList>
    </citation>
    <scope>NUCLEOTIDE SEQUENCE [LARGE SCALE GENOMIC DNA]</scope>
</reference>
<feature type="region of interest" description="Disordered" evidence="1">
    <location>
        <begin position="85"/>
        <end position="107"/>
    </location>
</feature>
<reference evidence="3" key="1">
    <citation type="submission" date="2012-07" db="EMBL/GenBank/DDBJ databases">
        <title>Genome of the Chinese tree shrew, a rising model animal genetically related to primates.</title>
        <authorList>
            <person name="Zhang G."/>
            <person name="Fan Y."/>
            <person name="Yao Y."/>
            <person name="Huang Z."/>
        </authorList>
    </citation>
    <scope>NUCLEOTIDE SEQUENCE [LARGE SCALE GENOMIC DNA]</scope>
</reference>